<dbReference type="EMBL" id="JAGGMV010000001">
    <property type="protein sequence ID" value="MBP2201220.1"/>
    <property type="molecule type" value="Genomic_DNA"/>
</dbReference>
<name>A0A8J7RGR7_METVO</name>
<protein>
    <submittedName>
        <fullName evidence="1">Uncharacterized protein</fullName>
    </submittedName>
</protein>
<dbReference type="RefSeq" id="WP_209590674.1">
    <property type="nucleotide sequence ID" value="NZ_JAGGMV010000001.1"/>
</dbReference>
<evidence type="ECO:0000313" key="2">
    <source>
        <dbReference type="Proteomes" id="UP000740329"/>
    </source>
</evidence>
<reference evidence="1" key="1">
    <citation type="submission" date="2021-03" db="EMBL/GenBank/DDBJ databases">
        <title>Genomic Encyclopedia of Type Strains, Phase IV (KMG-V): Genome sequencing to study the core and pangenomes of soil and plant-associated prokaryotes.</title>
        <authorList>
            <person name="Whitman W."/>
        </authorList>
    </citation>
    <scope>NUCLEOTIDE SEQUENCE</scope>
    <source>
        <strain evidence="1">C4</strain>
    </source>
</reference>
<dbReference type="Proteomes" id="UP000740329">
    <property type="component" value="Unassembled WGS sequence"/>
</dbReference>
<accession>A0A8J7RGR7</accession>
<proteinExistence type="predicted"/>
<evidence type="ECO:0000313" key="1">
    <source>
        <dbReference type="EMBL" id="MBP2201220.1"/>
    </source>
</evidence>
<sequence>MENSENFTLNPENLTYKISSKKMDSKIKSFAELYFYYYVEDIENGAGKGIEKFRKYILNEEMTNNHSKQMYWLENKLNRLMNVYGKLDGINNFEFTDLFENNSKKIHDESDTWISFIYDENGDLKTYELIYQLRLAFAELYNQYGIKNDKKIKLKDLKYKISSKKMDSKIKSFAELYFYYYVEDKNATKGGNGSKEFKKNVLDDEIRNKGLKWLEDSFFRLAENYQINEEKENTLKLNYDGWLEFTTNYEGDNAPYVKYGLIYQLRLAFAELYNQHCS</sequence>
<organism evidence="1 2">
    <name type="scientific">Methanococcus voltae</name>
    <dbReference type="NCBI Taxonomy" id="2188"/>
    <lineage>
        <taxon>Archaea</taxon>
        <taxon>Methanobacteriati</taxon>
        <taxon>Methanobacteriota</taxon>
        <taxon>Methanomada group</taxon>
        <taxon>Methanococci</taxon>
        <taxon>Methanococcales</taxon>
        <taxon>Methanococcaceae</taxon>
        <taxon>Methanococcus</taxon>
    </lineage>
</organism>
<dbReference type="AlphaFoldDB" id="A0A8J7RGR7"/>
<comment type="caution">
    <text evidence="1">The sequence shown here is derived from an EMBL/GenBank/DDBJ whole genome shotgun (WGS) entry which is preliminary data.</text>
</comment>
<gene>
    <name evidence="1" type="ORF">J3E07_000618</name>
</gene>